<accession>A0A248TJD6</accession>
<dbReference type="InterPro" id="IPR051612">
    <property type="entry name" value="Teichoic_Acid_Biosynth"/>
</dbReference>
<keyword evidence="4" id="KW-0808">Transferase</keyword>
<dbReference type="EMBL" id="CP022983">
    <property type="protein sequence ID" value="ASV68242.1"/>
    <property type="molecule type" value="Genomic_DNA"/>
</dbReference>
<comment type="subcellular location">
    <subcellularLocation>
        <location evidence="1">Cell membrane</location>
        <topology evidence="1">Peripheral membrane protein</topology>
    </subcellularLocation>
</comment>
<dbReference type="Proteomes" id="UP000215137">
    <property type="component" value="Chromosome"/>
</dbReference>
<dbReference type="Gene3D" id="3.40.50.11820">
    <property type="match status" value="1"/>
</dbReference>
<dbReference type="GO" id="GO:0019350">
    <property type="term" value="P:teichoic acid biosynthetic process"/>
    <property type="evidence" value="ECO:0007669"/>
    <property type="project" value="UniProtKB-KW"/>
</dbReference>
<dbReference type="GO" id="GO:0005886">
    <property type="term" value="C:plasma membrane"/>
    <property type="evidence" value="ECO:0007669"/>
    <property type="project" value="UniProtKB-SubCell"/>
</dbReference>
<reference evidence="7 8" key="1">
    <citation type="submission" date="2017-08" db="EMBL/GenBank/DDBJ databases">
        <title>Complete Genome Sequence of Bacillus kochii Oregon-R-modENCODE STRAIN BDGP4, isolated from Drosophila melanogaster gut.</title>
        <authorList>
            <person name="Wan K.H."/>
            <person name="Yu C."/>
            <person name="Park S."/>
            <person name="Hammonds A.S."/>
            <person name="Booth B.W."/>
            <person name="Celniker S.E."/>
        </authorList>
    </citation>
    <scope>NUCLEOTIDE SEQUENCE [LARGE SCALE GENOMIC DNA]</scope>
    <source>
        <strain evidence="7 8">BDGP4</strain>
    </source>
</reference>
<dbReference type="PANTHER" id="PTHR37316">
    <property type="entry name" value="TEICHOIC ACID GLYCEROL-PHOSPHATE PRIMASE"/>
    <property type="match status" value="1"/>
</dbReference>
<evidence type="ECO:0000256" key="6">
    <source>
        <dbReference type="ARBA" id="ARBA00023136"/>
    </source>
</evidence>
<dbReference type="GO" id="GO:0047355">
    <property type="term" value="F:CDP-glycerol glycerophosphotransferase activity"/>
    <property type="evidence" value="ECO:0007669"/>
    <property type="project" value="InterPro"/>
</dbReference>
<sequence>MWEEDLVIRKLLTKVKRHRSIKRAYQLAFKIVGLLPKKNNLIIFESFLGKQFSCNPRSIYEYLEANHPDYEMYWSVDPRYSASFQDKEIKTINRFSIQWLFKMARAKYWVFNSRTPSWIPKPKNTIYLQTWHGTPLKKLAADMEEVHMPGTDTDRYKRNFLNESGKWDYLISPNRYSTDIFRRAFGFDKDMIESGYPRNDFLLLNNGNEAVINGIKEKLKIPSNKKVILYAPTWRDNEYYSVGKYKFNLKLDLEKMKKELGNQYIILMRMHYLIAENMDLSMYEEFAKDVSSYEDIRELYLISDILITDYSSVFFDYANLKRPMIFFTYDIDNYRDQLRGFYFDFEKEAPGPLVKTTSEVLNEIQLIEKGKRLDESFEPFFNRFCYLEKGTSSKRVVMEVFNR</sequence>
<organism evidence="7 8">
    <name type="scientific">Cytobacillus kochii</name>
    <dbReference type="NCBI Taxonomy" id="859143"/>
    <lineage>
        <taxon>Bacteria</taxon>
        <taxon>Bacillati</taxon>
        <taxon>Bacillota</taxon>
        <taxon>Bacilli</taxon>
        <taxon>Bacillales</taxon>
        <taxon>Bacillaceae</taxon>
        <taxon>Cytobacillus</taxon>
    </lineage>
</organism>
<keyword evidence="5" id="KW-0777">Teichoic acid biosynthesis</keyword>
<comment type="similarity">
    <text evidence="2">Belongs to the CDP-glycerol glycerophosphotransferase family.</text>
</comment>
<dbReference type="OrthoDB" id="9811865at2"/>
<keyword evidence="6" id="KW-0472">Membrane</keyword>
<dbReference type="PANTHER" id="PTHR37316:SF3">
    <property type="entry name" value="TEICHOIC ACID GLYCEROL-PHOSPHATE TRANSFERASE"/>
    <property type="match status" value="1"/>
</dbReference>
<evidence type="ECO:0000256" key="2">
    <source>
        <dbReference type="ARBA" id="ARBA00010488"/>
    </source>
</evidence>
<evidence type="ECO:0000313" key="7">
    <source>
        <dbReference type="EMBL" id="ASV68242.1"/>
    </source>
</evidence>
<gene>
    <name evidence="7" type="ORF">CKF48_13455</name>
</gene>
<dbReference type="InterPro" id="IPR043149">
    <property type="entry name" value="TagF_N"/>
</dbReference>
<dbReference type="InterPro" id="IPR007554">
    <property type="entry name" value="Glycerophosphate_synth"/>
</dbReference>
<keyword evidence="8" id="KW-1185">Reference proteome</keyword>
<dbReference type="AlphaFoldDB" id="A0A248TJD6"/>
<evidence type="ECO:0000256" key="1">
    <source>
        <dbReference type="ARBA" id="ARBA00004202"/>
    </source>
</evidence>
<evidence type="ECO:0008006" key="9">
    <source>
        <dbReference type="Google" id="ProtNLM"/>
    </source>
</evidence>
<protein>
    <recommendedName>
        <fullName evidence="9">CDP-glycerol--glycerophosphate glycerophosphotransferase</fullName>
    </recommendedName>
</protein>
<dbReference type="KEGG" id="bko:CKF48_13455"/>
<evidence type="ECO:0000256" key="5">
    <source>
        <dbReference type="ARBA" id="ARBA00022944"/>
    </source>
</evidence>
<evidence type="ECO:0000313" key="8">
    <source>
        <dbReference type="Proteomes" id="UP000215137"/>
    </source>
</evidence>
<dbReference type="SUPFAM" id="SSF53756">
    <property type="entry name" value="UDP-Glycosyltransferase/glycogen phosphorylase"/>
    <property type="match status" value="1"/>
</dbReference>
<evidence type="ECO:0000256" key="4">
    <source>
        <dbReference type="ARBA" id="ARBA00022679"/>
    </source>
</evidence>
<proteinExistence type="inferred from homology"/>
<evidence type="ECO:0000256" key="3">
    <source>
        <dbReference type="ARBA" id="ARBA00022475"/>
    </source>
</evidence>
<keyword evidence="3" id="KW-1003">Cell membrane</keyword>
<name>A0A248TJD6_9BACI</name>
<dbReference type="Pfam" id="PF04464">
    <property type="entry name" value="Glyphos_transf"/>
    <property type="match status" value="1"/>
</dbReference>
<dbReference type="Gene3D" id="3.40.50.12580">
    <property type="match status" value="1"/>
</dbReference>
<dbReference type="InterPro" id="IPR043148">
    <property type="entry name" value="TagF_C"/>
</dbReference>